<feature type="compositionally biased region" description="Polar residues" evidence="6">
    <location>
        <begin position="418"/>
        <end position="445"/>
    </location>
</feature>
<keyword evidence="2" id="KW-0597">Phosphoprotein</keyword>
<dbReference type="EMBL" id="JAUPFM010000008">
    <property type="protein sequence ID" value="KAK2844775.1"/>
    <property type="molecule type" value="Genomic_DNA"/>
</dbReference>
<feature type="compositionally biased region" description="Low complexity" evidence="6">
    <location>
        <begin position="155"/>
        <end position="184"/>
    </location>
</feature>
<evidence type="ECO:0000313" key="8">
    <source>
        <dbReference type="EMBL" id="KAK2844775.1"/>
    </source>
</evidence>
<feature type="compositionally biased region" description="Polar residues" evidence="6">
    <location>
        <begin position="200"/>
        <end position="215"/>
    </location>
</feature>
<evidence type="ECO:0000256" key="3">
    <source>
        <dbReference type="ARBA" id="ARBA00022763"/>
    </source>
</evidence>
<keyword evidence="3" id="KW-0227">DNA damage</keyword>
<feature type="compositionally biased region" description="Low complexity" evidence="6">
    <location>
        <begin position="95"/>
        <end position="107"/>
    </location>
</feature>
<protein>
    <recommendedName>
        <fullName evidence="7">BRCT domain-containing protein</fullName>
    </recommendedName>
</protein>
<dbReference type="Pfam" id="PF16770">
    <property type="entry name" value="RTT107_BRCT_5"/>
    <property type="match status" value="1"/>
</dbReference>
<feature type="compositionally biased region" description="Low complexity" evidence="6">
    <location>
        <begin position="293"/>
        <end position="302"/>
    </location>
</feature>
<name>A0AA88MWX3_CHASR</name>
<proteinExistence type="predicted"/>
<feature type="compositionally biased region" description="Basic and acidic residues" evidence="6">
    <location>
        <begin position="1"/>
        <end position="56"/>
    </location>
</feature>
<dbReference type="InterPro" id="IPR001357">
    <property type="entry name" value="BRCT_dom"/>
</dbReference>
<organism evidence="8 9">
    <name type="scientific">Channa striata</name>
    <name type="common">Snakehead murrel</name>
    <name type="synonym">Ophicephalus striatus</name>
    <dbReference type="NCBI Taxonomy" id="64152"/>
    <lineage>
        <taxon>Eukaryota</taxon>
        <taxon>Metazoa</taxon>
        <taxon>Chordata</taxon>
        <taxon>Craniata</taxon>
        <taxon>Vertebrata</taxon>
        <taxon>Euteleostomi</taxon>
        <taxon>Actinopterygii</taxon>
        <taxon>Neopterygii</taxon>
        <taxon>Teleostei</taxon>
        <taxon>Neoteleostei</taxon>
        <taxon>Acanthomorphata</taxon>
        <taxon>Anabantaria</taxon>
        <taxon>Anabantiformes</taxon>
        <taxon>Channoidei</taxon>
        <taxon>Channidae</taxon>
        <taxon>Channa</taxon>
    </lineage>
</organism>
<feature type="compositionally biased region" description="Basic and acidic residues" evidence="6">
    <location>
        <begin position="347"/>
        <end position="361"/>
    </location>
</feature>
<dbReference type="Gene3D" id="3.40.50.10190">
    <property type="entry name" value="BRCT domain"/>
    <property type="match status" value="2"/>
</dbReference>
<dbReference type="PANTHER" id="PTHR23196:SF34">
    <property type="entry name" value="MEDIATOR OF DNA DAMAGE CHECKPOINT PROTEIN 1"/>
    <property type="match status" value="1"/>
</dbReference>
<dbReference type="GO" id="GO:0005634">
    <property type="term" value="C:nucleus"/>
    <property type="evidence" value="ECO:0007669"/>
    <property type="project" value="UniProtKB-SubCell"/>
</dbReference>
<keyword evidence="9" id="KW-1185">Reference proteome</keyword>
<feature type="compositionally biased region" description="Basic and acidic residues" evidence="6">
    <location>
        <begin position="379"/>
        <end position="398"/>
    </location>
</feature>
<dbReference type="SUPFAM" id="SSF52113">
    <property type="entry name" value="BRCT domain"/>
    <property type="match status" value="2"/>
</dbReference>
<dbReference type="CDD" id="cd17744">
    <property type="entry name" value="BRCT_MDC1_rpt1"/>
    <property type="match status" value="1"/>
</dbReference>
<dbReference type="Proteomes" id="UP001187415">
    <property type="component" value="Unassembled WGS sequence"/>
</dbReference>
<gene>
    <name evidence="8" type="ORF">Q5P01_011434</name>
</gene>
<sequence>MQEEKRELEVKRLEMDRKEQEHQEKVESEERERLEKERKAKEEQRQEQHKTTEEQNKPGVPIRGRRAARRTTTSQPEQDAALSTDDVPARRTRSRSNSSNSVSSERSAPSINTQGNRGRGRGRGVKRASEPAEAAVARSSNRRRTVAAGSLQQESSPLGLRSRSNSSNSLNSEVSSCSVGFQVRGRGGRQRGRGRKTEADSTPSVIGLSNHNSTPKPAARGQKGKKREESSNDVFQEEDKEKADCQLAAATRGRQQPSENASEPAALENEDQTNREACHASEDSPQSKRNVRVRAVASESVVTPGPAGGQTKDKRIGRKRVMVENTEEGSSNSSKVAKGKQKVQTTETKEEKGNDETKDENIVQVKRRGRASSAQGKKNGREFPPKVELQEEKIETVEKRKKGRPSAVQSKKKEVQDDNTGTSFSSMSPDAKVATSQPQTRTGSVSRKRQTSSDSSPMAKTPRSSSASPAASGRLRVASQSYKVLFTGVVDEEGERVLARLGGSMAKGVADMNCLVTDKVRRTVKFLCAVAKGIPIVTTHWLEKSGKAGSFLPPDAFVVKDPEQEKKFSFCLQDSLRTASSQPLLRGYEIHVTKSVKPEPVQMKDILSCSGAIFLPRMPSTHKPQTVVISCEEDWLLCGPAVSASLPVLTAEFILTGILQQKLDFQSYTLSASTANLQPAGGRGRSRKKT</sequence>
<reference evidence="8" key="1">
    <citation type="submission" date="2023-07" db="EMBL/GenBank/DDBJ databases">
        <title>Chromosome-level Genome Assembly of Striped Snakehead (Channa striata).</title>
        <authorList>
            <person name="Liu H."/>
        </authorList>
    </citation>
    <scope>NUCLEOTIDE SEQUENCE</scope>
    <source>
        <strain evidence="8">Gz</strain>
        <tissue evidence="8">Muscle</tissue>
    </source>
</reference>
<dbReference type="AlphaFoldDB" id="A0AA88MWX3"/>
<evidence type="ECO:0000256" key="5">
    <source>
        <dbReference type="ARBA" id="ARBA00023242"/>
    </source>
</evidence>
<dbReference type="CDD" id="cd18441">
    <property type="entry name" value="BRCT_MDC1_rpt2"/>
    <property type="match status" value="1"/>
</dbReference>
<dbReference type="PANTHER" id="PTHR23196">
    <property type="entry name" value="PAX TRANSCRIPTION ACTIVATION DOMAIN INTERACTING PROTEIN"/>
    <property type="match status" value="1"/>
</dbReference>
<dbReference type="InterPro" id="IPR051579">
    <property type="entry name" value="DDR_Transcriptional_Reg"/>
</dbReference>
<evidence type="ECO:0000256" key="4">
    <source>
        <dbReference type="ARBA" id="ARBA00023204"/>
    </source>
</evidence>
<dbReference type="Pfam" id="PF16589">
    <property type="entry name" value="BRCT_2"/>
    <property type="match status" value="1"/>
</dbReference>
<dbReference type="PROSITE" id="PS50172">
    <property type="entry name" value="BRCT"/>
    <property type="match status" value="1"/>
</dbReference>
<evidence type="ECO:0000313" key="9">
    <source>
        <dbReference type="Proteomes" id="UP001187415"/>
    </source>
</evidence>
<evidence type="ECO:0000256" key="6">
    <source>
        <dbReference type="SAM" id="MobiDB-lite"/>
    </source>
</evidence>
<evidence type="ECO:0000256" key="2">
    <source>
        <dbReference type="ARBA" id="ARBA00022553"/>
    </source>
</evidence>
<keyword evidence="5" id="KW-0539">Nucleus</keyword>
<comment type="caution">
    <text evidence="8">The sequence shown here is derived from an EMBL/GenBank/DDBJ whole genome shotgun (WGS) entry which is preliminary data.</text>
</comment>
<accession>A0AA88MWX3</accession>
<evidence type="ECO:0000256" key="1">
    <source>
        <dbReference type="ARBA" id="ARBA00004123"/>
    </source>
</evidence>
<feature type="compositionally biased region" description="Basic and acidic residues" evidence="6">
    <location>
        <begin position="272"/>
        <end position="286"/>
    </location>
</feature>
<dbReference type="GO" id="GO:0006281">
    <property type="term" value="P:DNA repair"/>
    <property type="evidence" value="ECO:0007669"/>
    <property type="project" value="UniProtKB-KW"/>
</dbReference>
<feature type="region of interest" description="Disordered" evidence="6">
    <location>
        <begin position="1"/>
        <end position="473"/>
    </location>
</feature>
<comment type="subcellular location">
    <subcellularLocation>
        <location evidence="1">Nucleus</location>
    </subcellularLocation>
</comment>
<dbReference type="InterPro" id="IPR036420">
    <property type="entry name" value="BRCT_dom_sf"/>
</dbReference>
<evidence type="ECO:0000259" key="7">
    <source>
        <dbReference type="PROSITE" id="PS50172"/>
    </source>
</evidence>
<feature type="domain" description="BRCT" evidence="7">
    <location>
        <begin position="481"/>
        <end position="559"/>
    </location>
</feature>
<keyword evidence="4" id="KW-0234">DNA repair</keyword>